<evidence type="ECO:0008006" key="3">
    <source>
        <dbReference type="Google" id="ProtNLM"/>
    </source>
</evidence>
<dbReference type="OrthoDB" id="7947417at2759"/>
<dbReference type="Proteomes" id="UP000325440">
    <property type="component" value="Unassembled WGS sequence"/>
</dbReference>
<keyword evidence="2" id="KW-1185">Reference proteome</keyword>
<organism evidence="1 2">
    <name type="scientific">Cinara cedri</name>
    <dbReference type="NCBI Taxonomy" id="506608"/>
    <lineage>
        <taxon>Eukaryota</taxon>
        <taxon>Metazoa</taxon>
        <taxon>Ecdysozoa</taxon>
        <taxon>Arthropoda</taxon>
        <taxon>Hexapoda</taxon>
        <taxon>Insecta</taxon>
        <taxon>Pterygota</taxon>
        <taxon>Neoptera</taxon>
        <taxon>Paraneoptera</taxon>
        <taxon>Hemiptera</taxon>
        <taxon>Sternorrhyncha</taxon>
        <taxon>Aphidomorpha</taxon>
        <taxon>Aphidoidea</taxon>
        <taxon>Aphididae</taxon>
        <taxon>Lachninae</taxon>
        <taxon>Cinara</taxon>
    </lineage>
</organism>
<name>A0A5E4N150_9HEMI</name>
<evidence type="ECO:0000313" key="2">
    <source>
        <dbReference type="Proteomes" id="UP000325440"/>
    </source>
</evidence>
<sequence length="120" mass="14361">MCSKQNKLKNLHEPVTKVRSKEYDLDRCKKNDILNDCSDSVLSHQMSFEELYLWYQNCDYQESVKHNKRSVIDKYFPCDFQMYPVISKLLQILITLPVTTTTGERLCRYKFKKRHKTAET</sequence>
<protein>
    <recommendedName>
        <fullName evidence="3">HAT, C-terminal dimerisation domain</fullName>
    </recommendedName>
</protein>
<dbReference type="EMBL" id="CABPRJ010001472">
    <property type="protein sequence ID" value="VVC38398.1"/>
    <property type="molecule type" value="Genomic_DNA"/>
</dbReference>
<proteinExistence type="predicted"/>
<accession>A0A5E4N150</accession>
<evidence type="ECO:0000313" key="1">
    <source>
        <dbReference type="EMBL" id="VVC38398.1"/>
    </source>
</evidence>
<gene>
    <name evidence="1" type="ORF">CINCED_3A012024</name>
</gene>
<reference evidence="1 2" key="1">
    <citation type="submission" date="2019-08" db="EMBL/GenBank/DDBJ databases">
        <authorList>
            <person name="Alioto T."/>
            <person name="Alioto T."/>
            <person name="Gomez Garrido J."/>
        </authorList>
    </citation>
    <scope>NUCLEOTIDE SEQUENCE [LARGE SCALE GENOMIC DNA]</scope>
</reference>
<dbReference type="AlphaFoldDB" id="A0A5E4N150"/>